<evidence type="ECO:0000313" key="1">
    <source>
        <dbReference type="EMBL" id="KAK1359317.1"/>
    </source>
</evidence>
<dbReference type="InterPro" id="IPR015915">
    <property type="entry name" value="Kelch-typ_b-propeller"/>
</dbReference>
<sequence>MYVCYEEKDGTGNHSYVIYSVNMADLMFGSCLPLRFTREASIVGVPFMGCGIFGTKVVLAGGLLQLDKALYQKDHLVHETHKAVYVKNKGVITYDIITKQVSTIDIPDMRGGKVKPLVFEVNKRLYVLDTNGDLSGRSFEVYYPKQKQWHQVENPYFHRSSPYIVPSLSFQKGLRCFSWFVFGDCILHHSLLVAWRHPDFEDSVLISFHKGLVEGRRLSMSFYGSYEEPVLIFDTKTHGDMSGFLTGFGKRRFCLTVYDNAKIRFYTFKIGRLRNQIDDKLNLELQKLNMLEFHHAYFNLNMVKTFTSFSFAGCYPFVRAGCGWGEETVEAGLYHRKLSLVGARRARETSEAGLYCCKFPLVKDEIRDDDIPGTKCIHLSDDEEDSLDLDTDFDL</sequence>
<dbReference type="SUPFAM" id="SSF117281">
    <property type="entry name" value="Kelch motif"/>
    <property type="match status" value="1"/>
</dbReference>
<reference evidence="1" key="1">
    <citation type="submission" date="2023-02" db="EMBL/GenBank/DDBJ databases">
        <title>Genome of toxic invasive species Heracleum sosnowskyi carries increased number of genes despite the absence of recent whole-genome duplications.</title>
        <authorList>
            <person name="Schelkunov M."/>
            <person name="Shtratnikova V."/>
            <person name="Makarenko M."/>
            <person name="Klepikova A."/>
            <person name="Omelchenko D."/>
            <person name="Novikova G."/>
            <person name="Obukhova E."/>
            <person name="Bogdanov V."/>
            <person name="Penin A."/>
            <person name="Logacheva M."/>
        </authorList>
    </citation>
    <scope>NUCLEOTIDE SEQUENCE</scope>
    <source>
        <strain evidence="1">Hsosn_3</strain>
        <tissue evidence="1">Leaf</tissue>
    </source>
</reference>
<dbReference type="AlphaFoldDB" id="A0AAD8H1N1"/>
<gene>
    <name evidence="1" type="ORF">POM88_043791</name>
</gene>
<accession>A0AAD8H1N1</accession>
<proteinExistence type="predicted"/>
<comment type="caution">
    <text evidence="1">The sequence shown here is derived from an EMBL/GenBank/DDBJ whole genome shotgun (WGS) entry which is preliminary data.</text>
</comment>
<dbReference type="Proteomes" id="UP001237642">
    <property type="component" value="Unassembled WGS sequence"/>
</dbReference>
<organism evidence="1 2">
    <name type="scientific">Heracleum sosnowskyi</name>
    <dbReference type="NCBI Taxonomy" id="360622"/>
    <lineage>
        <taxon>Eukaryota</taxon>
        <taxon>Viridiplantae</taxon>
        <taxon>Streptophyta</taxon>
        <taxon>Embryophyta</taxon>
        <taxon>Tracheophyta</taxon>
        <taxon>Spermatophyta</taxon>
        <taxon>Magnoliopsida</taxon>
        <taxon>eudicotyledons</taxon>
        <taxon>Gunneridae</taxon>
        <taxon>Pentapetalae</taxon>
        <taxon>asterids</taxon>
        <taxon>campanulids</taxon>
        <taxon>Apiales</taxon>
        <taxon>Apiaceae</taxon>
        <taxon>Apioideae</taxon>
        <taxon>apioid superclade</taxon>
        <taxon>Tordylieae</taxon>
        <taxon>Tordyliinae</taxon>
        <taxon>Heracleum</taxon>
    </lineage>
</organism>
<name>A0AAD8H1N1_9APIA</name>
<reference evidence="1" key="2">
    <citation type="submission" date="2023-05" db="EMBL/GenBank/DDBJ databases">
        <authorList>
            <person name="Schelkunov M.I."/>
        </authorList>
    </citation>
    <scope>NUCLEOTIDE SEQUENCE</scope>
    <source>
        <strain evidence="1">Hsosn_3</strain>
        <tissue evidence="1">Leaf</tissue>
    </source>
</reference>
<keyword evidence="2" id="KW-1185">Reference proteome</keyword>
<protein>
    <submittedName>
        <fullName evidence="1">Uncharacterized protein</fullName>
    </submittedName>
</protein>
<dbReference type="EMBL" id="JAUIZM010000010">
    <property type="protein sequence ID" value="KAK1359317.1"/>
    <property type="molecule type" value="Genomic_DNA"/>
</dbReference>
<evidence type="ECO:0000313" key="2">
    <source>
        <dbReference type="Proteomes" id="UP001237642"/>
    </source>
</evidence>